<dbReference type="EMBL" id="QRIA01000009">
    <property type="protein sequence ID" value="RHG19011.1"/>
    <property type="molecule type" value="Genomic_DNA"/>
</dbReference>
<dbReference type="RefSeq" id="WP_118262969.1">
    <property type="nucleotide sequence ID" value="NZ_QRIA01000009.1"/>
</dbReference>
<keyword evidence="4" id="KW-0378">Hydrolase</keyword>
<evidence type="ECO:0000259" key="3">
    <source>
        <dbReference type="Pfam" id="PF22124"/>
    </source>
</evidence>
<dbReference type="InterPro" id="IPR054363">
    <property type="entry name" value="GH95_cat"/>
</dbReference>
<reference evidence="4 5" key="1">
    <citation type="submission" date="2018-08" db="EMBL/GenBank/DDBJ databases">
        <title>A genome reference for cultivated species of the human gut microbiota.</title>
        <authorList>
            <person name="Zou Y."/>
            <person name="Xue W."/>
            <person name="Luo G."/>
        </authorList>
    </citation>
    <scope>NUCLEOTIDE SEQUENCE [LARGE SCALE GENOMIC DNA]</scope>
    <source>
        <strain evidence="4 5">AM22-7AC</strain>
    </source>
</reference>
<dbReference type="InterPro" id="IPR027414">
    <property type="entry name" value="GH95_N_dom"/>
</dbReference>
<organism evidence="4 5">
    <name type="scientific">Mediterraneibacter gnavus</name>
    <name type="common">Ruminococcus gnavus</name>
    <dbReference type="NCBI Taxonomy" id="33038"/>
    <lineage>
        <taxon>Bacteria</taxon>
        <taxon>Bacillati</taxon>
        <taxon>Bacillota</taxon>
        <taxon>Clostridia</taxon>
        <taxon>Lachnospirales</taxon>
        <taxon>Lachnospiraceae</taxon>
        <taxon>Mediterraneibacter</taxon>
    </lineage>
</organism>
<comment type="caution">
    <text evidence="4">The sequence shown here is derived from an EMBL/GenBank/DDBJ whole genome shotgun (WGS) entry which is preliminary data.</text>
</comment>
<protein>
    <submittedName>
        <fullName evidence="4">Glycoside hydrolase family 95 protein</fullName>
    </submittedName>
</protein>
<dbReference type="InterPro" id="IPR016518">
    <property type="entry name" value="Alpha-L-fucosidase"/>
</dbReference>
<dbReference type="InterPro" id="IPR012341">
    <property type="entry name" value="6hp_glycosidase-like_sf"/>
</dbReference>
<dbReference type="Proteomes" id="UP000285697">
    <property type="component" value="Unassembled WGS sequence"/>
</dbReference>
<evidence type="ECO:0000259" key="2">
    <source>
        <dbReference type="Pfam" id="PF21307"/>
    </source>
</evidence>
<feature type="domain" description="Glycosyl hydrolase family 95 N-terminal" evidence="1">
    <location>
        <begin position="3"/>
        <end position="238"/>
    </location>
</feature>
<evidence type="ECO:0000259" key="1">
    <source>
        <dbReference type="Pfam" id="PF14498"/>
    </source>
</evidence>
<dbReference type="InterPro" id="IPR049053">
    <property type="entry name" value="AFCA-like_C"/>
</dbReference>
<dbReference type="PANTHER" id="PTHR31084:SF0">
    <property type="entry name" value="ALPHA-L-FUCOSIDASE 2"/>
    <property type="match status" value="1"/>
</dbReference>
<sequence length="745" mass="85469">MRLVYEKPASRWGEALPLGNGQIGAMVYGGADCEEIDLTEHTFYSGEAEKTANQEGAAEAFQKMRKAEQTGDYDQVHQEAEKFIGRRENYGTHLPTGKLYIKYQIEDAVQKYERGLELETGRAWVLRKSDKVRIFEEIRTSHPDKVLMVSVECSGKMDLKLWFEPYNQEGGMKPAECGIRFFADAFEMLHCDQKCGVHLEGALKVVTDGETESDESGLWIRKCTNAQIYLAMETNFEDQDLSNMCMYQISFARCMSAAQKGAAEVTRRHEEDMKQFTGGARLQIEGTDSVSEKIPLMFQYGRYLLFCSSREDSKLPAHLQGIWNDNVACRIGWTCDMHLDINTQMNYWPAEFSGMGFVAEPLYRWIEEKLIPEGRKTARLSYGMKGWVGEIVSNAWGYAAPYWASPIAPCPTGGVWILTHLWEHYLYTRDQRFLEEVFPLIEEAVEFFLEYVYQTESGKYTCGPSVSPENSFLYNGNARQISSGCTYEILMIRELFFIYKKASDILKMPKKEQDIKISEIYENLLPYRVLENGCIAEWDHDLPEADPQHRHTSHLLGLFPFAQITPEETPDLCEAAEKTLQRKLTPSENWEDTGWARSMLMLYEARLQHGEKAYAHICHMMEHLLEPNFMVYHPPTRGAGAFDHVYELDGNTGLCSCIGEMLIQSHRGRIRFLPALPKNWKNGKISSFHARGNLEIDLEWREGVFYRAVLKSKIPQTVSIYLGDANCNVRVEKETEITIQDFIKA</sequence>
<evidence type="ECO:0000313" key="5">
    <source>
        <dbReference type="Proteomes" id="UP000285697"/>
    </source>
</evidence>
<dbReference type="PANTHER" id="PTHR31084">
    <property type="entry name" value="ALPHA-L-FUCOSIDASE 2"/>
    <property type="match status" value="1"/>
</dbReference>
<accession>A0A414SI16</accession>
<dbReference type="AlphaFoldDB" id="A0A414SI16"/>
<feature type="domain" description="Alpha fucosidase A-like C-terminal" evidence="2">
    <location>
        <begin position="664"/>
        <end position="733"/>
    </location>
</feature>
<dbReference type="Gene3D" id="1.50.10.10">
    <property type="match status" value="1"/>
</dbReference>
<evidence type="ECO:0000313" key="4">
    <source>
        <dbReference type="EMBL" id="RHG19011.1"/>
    </source>
</evidence>
<dbReference type="InterPro" id="IPR008928">
    <property type="entry name" value="6-hairpin_glycosidase_sf"/>
</dbReference>
<dbReference type="Pfam" id="PF14498">
    <property type="entry name" value="Glyco_hyd_65N_2"/>
    <property type="match status" value="1"/>
</dbReference>
<gene>
    <name evidence="4" type="ORF">DW270_08465</name>
</gene>
<proteinExistence type="predicted"/>
<dbReference type="Pfam" id="PF21307">
    <property type="entry name" value="Glyco_hydro_95_C"/>
    <property type="match status" value="1"/>
</dbReference>
<dbReference type="Pfam" id="PF22124">
    <property type="entry name" value="Glyco_hydro_95_cat"/>
    <property type="match status" value="1"/>
</dbReference>
<feature type="domain" description="Glycosyl hydrolase family 95 catalytic" evidence="3">
    <location>
        <begin position="294"/>
        <end position="662"/>
    </location>
</feature>
<dbReference type="SUPFAM" id="SSF48208">
    <property type="entry name" value="Six-hairpin glycosidases"/>
    <property type="match status" value="1"/>
</dbReference>
<dbReference type="GO" id="GO:0005975">
    <property type="term" value="P:carbohydrate metabolic process"/>
    <property type="evidence" value="ECO:0007669"/>
    <property type="project" value="InterPro"/>
</dbReference>
<name>A0A414SI16_MEDGN</name>
<dbReference type="GO" id="GO:0004560">
    <property type="term" value="F:alpha-L-fucosidase activity"/>
    <property type="evidence" value="ECO:0007669"/>
    <property type="project" value="InterPro"/>
</dbReference>
<dbReference type="PIRSF" id="PIRSF007663">
    <property type="entry name" value="UCP007663"/>
    <property type="match status" value="1"/>
</dbReference>